<evidence type="ECO:0008006" key="4">
    <source>
        <dbReference type="Google" id="ProtNLM"/>
    </source>
</evidence>
<evidence type="ECO:0000256" key="1">
    <source>
        <dbReference type="SAM" id="MobiDB-lite"/>
    </source>
</evidence>
<evidence type="ECO:0000313" key="2">
    <source>
        <dbReference type="EMBL" id="GAA2246032.1"/>
    </source>
</evidence>
<accession>A0ABP5QWC7</accession>
<proteinExistence type="predicted"/>
<protein>
    <recommendedName>
        <fullName evidence="4">HEAT repeat domain-containing protein</fullName>
    </recommendedName>
</protein>
<sequence length="329" mass="34592">MKGGAGYRERLEGVPEERWGSVLAAESGLPGPRANLALASAAAELASPALRARWRGSDDEFEALCGTIALGWDLLGAVHHGAAGDGEASAAPVIGELAGAVRHDAAGDGEAGAAPFIWELVRSAGDARWRVREGVAMALQHVGDVEPGLMWRIAEQWTTRATALMNVARLGLASGEGDADDADAQHVLASGMLLLRAVVAAIAEPRLVRDRESALRGQALLEAAMTAITRPGDGCEAPSAPTAELREARRVLRQTLGYGWSVLAVGTPDEAFDTLDRWAEAGDADARWIVAQNCRKARLRRLDPARADALRKRCEPPSPPAPPATPAVP</sequence>
<comment type="caution">
    <text evidence="2">The sequence shown here is derived from an EMBL/GenBank/DDBJ whole genome shotgun (WGS) entry which is preliminary data.</text>
</comment>
<dbReference type="EMBL" id="BAAAQY010000012">
    <property type="protein sequence ID" value="GAA2246032.1"/>
    <property type="molecule type" value="Genomic_DNA"/>
</dbReference>
<keyword evidence="3" id="KW-1185">Reference proteome</keyword>
<feature type="region of interest" description="Disordered" evidence="1">
    <location>
        <begin position="309"/>
        <end position="329"/>
    </location>
</feature>
<dbReference type="RefSeq" id="WP_259480752.1">
    <property type="nucleotide sequence ID" value="NZ_BAAAQY010000012.1"/>
</dbReference>
<reference evidence="3" key="1">
    <citation type="journal article" date="2019" name="Int. J. Syst. Evol. Microbiol.">
        <title>The Global Catalogue of Microorganisms (GCM) 10K type strain sequencing project: providing services to taxonomists for standard genome sequencing and annotation.</title>
        <authorList>
            <consortium name="The Broad Institute Genomics Platform"/>
            <consortium name="The Broad Institute Genome Sequencing Center for Infectious Disease"/>
            <person name="Wu L."/>
            <person name="Ma J."/>
        </authorList>
    </citation>
    <scope>NUCLEOTIDE SEQUENCE [LARGE SCALE GENOMIC DNA]</scope>
    <source>
        <strain evidence="3">JCM 16117</strain>
    </source>
</reference>
<gene>
    <name evidence="2" type="ORF">GCM10009851_34260</name>
</gene>
<organism evidence="2 3">
    <name type="scientific">Herbiconiux moechotypicola</name>
    <dbReference type="NCBI Taxonomy" id="637393"/>
    <lineage>
        <taxon>Bacteria</taxon>
        <taxon>Bacillati</taxon>
        <taxon>Actinomycetota</taxon>
        <taxon>Actinomycetes</taxon>
        <taxon>Micrococcales</taxon>
        <taxon>Microbacteriaceae</taxon>
        <taxon>Herbiconiux</taxon>
    </lineage>
</organism>
<feature type="compositionally biased region" description="Pro residues" evidence="1">
    <location>
        <begin position="316"/>
        <end position="329"/>
    </location>
</feature>
<name>A0ABP5QWC7_9MICO</name>
<evidence type="ECO:0000313" key="3">
    <source>
        <dbReference type="Proteomes" id="UP001500929"/>
    </source>
</evidence>
<dbReference type="Proteomes" id="UP001500929">
    <property type="component" value="Unassembled WGS sequence"/>
</dbReference>